<proteinExistence type="predicted"/>
<feature type="compositionally biased region" description="Low complexity" evidence="1">
    <location>
        <begin position="157"/>
        <end position="195"/>
    </location>
</feature>
<feature type="compositionally biased region" description="Acidic residues" evidence="1">
    <location>
        <begin position="205"/>
        <end position="227"/>
    </location>
</feature>
<evidence type="ECO:0000313" key="3">
    <source>
        <dbReference type="Proteomes" id="UP000053660"/>
    </source>
</evidence>
<evidence type="ECO:0000256" key="1">
    <source>
        <dbReference type="SAM" id="MobiDB-lite"/>
    </source>
</evidence>
<feature type="compositionally biased region" description="Low complexity" evidence="1">
    <location>
        <begin position="293"/>
        <end position="308"/>
    </location>
</feature>
<name>A0A0B1SNG0_OESDE</name>
<dbReference type="Proteomes" id="UP000053660">
    <property type="component" value="Unassembled WGS sequence"/>
</dbReference>
<reference evidence="2 3" key="1">
    <citation type="submission" date="2014-03" db="EMBL/GenBank/DDBJ databases">
        <title>Draft genome of the hookworm Oesophagostomum dentatum.</title>
        <authorList>
            <person name="Mitreva M."/>
        </authorList>
    </citation>
    <scope>NUCLEOTIDE SEQUENCE [LARGE SCALE GENOMIC DNA]</scope>
    <source>
        <strain evidence="2 3">OD-Hann</strain>
    </source>
</reference>
<dbReference type="OrthoDB" id="5869830at2759"/>
<accession>A0A0B1SNG0</accession>
<feature type="compositionally biased region" description="Low complexity" evidence="1">
    <location>
        <begin position="249"/>
        <end position="260"/>
    </location>
</feature>
<feature type="compositionally biased region" description="Acidic residues" evidence="1">
    <location>
        <begin position="331"/>
        <end position="341"/>
    </location>
</feature>
<organism evidence="2 3">
    <name type="scientific">Oesophagostomum dentatum</name>
    <name type="common">Nodular worm</name>
    <dbReference type="NCBI Taxonomy" id="61180"/>
    <lineage>
        <taxon>Eukaryota</taxon>
        <taxon>Metazoa</taxon>
        <taxon>Ecdysozoa</taxon>
        <taxon>Nematoda</taxon>
        <taxon>Chromadorea</taxon>
        <taxon>Rhabditida</taxon>
        <taxon>Rhabditina</taxon>
        <taxon>Rhabditomorpha</taxon>
        <taxon>Strongyloidea</taxon>
        <taxon>Strongylidae</taxon>
        <taxon>Oesophagostomum</taxon>
    </lineage>
</organism>
<feature type="non-terminal residue" evidence="2">
    <location>
        <position position="341"/>
    </location>
</feature>
<feature type="region of interest" description="Disordered" evidence="1">
    <location>
        <begin position="145"/>
        <end position="341"/>
    </location>
</feature>
<gene>
    <name evidence="2" type="ORF">OESDEN_13770</name>
</gene>
<evidence type="ECO:0000313" key="2">
    <source>
        <dbReference type="EMBL" id="KHJ86479.1"/>
    </source>
</evidence>
<protein>
    <submittedName>
        <fullName evidence="2">Uncharacterized protein</fullName>
    </submittedName>
</protein>
<sequence>MNEIRQPKVIPFSSRDEIVNGQIVSPSEVKVTKVETTQVTKEIGDVSSAEIANGILDNILNENGFAKNASSLLRVLTKPEQKADVNETEASTTVSPDEEALVELAGTSANETDSAFLSSKSIEEKINVIGSELDDYTDEEWDEFADTGPRTTRRPRPTTTPTAPRGATMTSSTPLTTSSISTTTTSTSSRATTTTRPQQAAQQEIDLENLEGDFSDFEDNAAVEEEPATTSTTTVTTTTTSRRRKTTKRATTPATTTTAAGEEKEEPVGAGAQMNAEEEPEEANESPEEEETTTSTTTPAEEAITTTSLREGFRAAIREQQEEALRMRVGEEEEGAEEEGK</sequence>
<dbReference type="EMBL" id="KN560303">
    <property type="protein sequence ID" value="KHJ86479.1"/>
    <property type="molecule type" value="Genomic_DNA"/>
</dbReference>
<dbReference type="AlphaFoldDB" id="A0A0B1SNG0"/>
<feature type="compositionally biased region" description="Acidic residues" evidence="1">
    <location>
        <begin position="276"/>
        <end position="292"/>
    </location>
</feature>
<feature type="compositionally biased region" description="Low complexity" evidence="1">
    <location>
        <begin position="228"/>
        <end position="240"/>
    </location>
</feature>
<keyword evidence="3" id="KW-1185">Reference proteome</keyword>
<feature type="compositionally biased region" description="Basic and acidic residues" evidence="1">
    <location>
        <begin position="311"/>
        <end position="330"/>
    </location>
</feature>